<gene>
    <name evidence="7 11" type="primary">djlA</name>
    <name evidence="11" type="ORF">NCTC13292_00831</name>
</gene>
<evidence type="ECO:0000256" key="8">
    <source>
        <dbReference type="SAM" id="MobiDB-lite"/>
    </source>
</evidence>
<dbReference type="CDD" id="cd06257">
    <property type="entry name" value="DnaJ"/>
    <property type="match status" value="1"/>
</dbReference>
<feature type="compositionally biased region" description="Low complexity" evidence="8">
    <location>
        <begin position="201"/>
        <end position="212"/>
    </location>
</feature>
<evidence type="ECO:0000256" key="7">
    <source>
        <dbReference type="HAMAP-Rule" id="MF_01153"/>
    </source>
</evidence>
<keyword evidence="12" id="KW-1185">Reference proteome</keyword>
<dbReference type="InterPro" id="IPR007791">
    <property type="entry name" value="DjlA_N"/>
</dbReference>
<dbReference type="InterPro" id="IPR036869">
    <property type="entry name" value="J_dom_sf"/>
</dbReference>
<dbReference type="PRINTS" id="PR00625">
    <property type="entry name" value="JDOMAIN"/>
</dbReference>
<keyword evidence="4 7" id="KW-1133">Transmembrane helix</keyword>
<keyword evidence="6 7" id="KW-0143">Chaperone</keyword>
<evidence type="ECO:0000256" key="4">
    <source>
        <dbReference type="ARBA" id="ARBA00022989"/>
    </source>
</evidence>
<comment type="domain">
    <text evidence="7">The transmembrane domain is a dimerization domain.</text>
</comment>
<proteinExistence type="inferred from homology"/>
<evidence type="ECO:0000256" key="2">
    <source>
        <dbReference type="ARBA" id="ARBA00022519"/>
    </source>
</evidence>
<protein>
    <recommendedName>
        <fullName evidence="7">Co-chaperone protein DjlA</fullName>
    </recommendedName>
</protein>
<dbReference type="PROSITE" id="PS50076">
    <property type="entry name" value="DNAJ_2"/>
    <property type="match status" value="1"/>
</dbReference>
<evidence type="ECO:0000256" key="9">
    <source>
        <dbReference type="SAM" id="Phobius"/>
    </source>
</evidence>
<sequence length="293" mass="33989">MNGNQGEMNFRQFFTNNQWWGKILGAFFGYLIGGSAGALFGILIGNFFDRGMVSHYTRPHWYYHSEKRQAVQKIFFQATFSVMGHLAKADGRVSEQEIQMAKTVMDEMRLNHEQKTLAKRFFSEGKAANFDLSRILTLLQKACRDNPELLKLFMDIQYRFAQTDGLSNIKLQALDVIFRQMGFAPLNQQYRFYEDFGYQGSRQSSNQHSSSRQHNDHYQAPPQNTLMQAYAILEINHTASKQEVKSAYRRLISRNHPDKLIAQGLPEEMIKIANDKTQKIRKAYEQICTSKGW</sequence>
<evidence type="ECO:0000313" key="12">
    <source>
        <dbReference type="Proteomes" id="UP000254677"/>
    </source>
</evidence>
<dbReference type="PANTHER" id="PTHR24074">
    <property type="entry name" value="CO-CHAPERONE PROTEIN DJLA"/>
    <property type="match status" value="1"/>
</dbReference>
<evidence type="ECO:0000313" key="11">
    <source>
        <dbReference type="EMBL" id="STX41257.1"/>
    </source>
</evidence>
<feature type="region of interest" description="Disordered" evidence="8">
    <location>
        <begin position="201"/>
        <end position="220"/>
    </location>
</feature>
<evidence type="ECO:0000256" key="5">
    <source>
        <dbReference type="ARBA" id="ARBA00023136"/>
    </source>
</evidence>
<dbReference type="InterPro" id="IPR023749">
    <property type="entry name" value="DjlA"/>
</dbReference>
<dbReference type="AlphaFoldDB" id="A0A378J2V3"/>
<evidence type="ECO:0000256" key="3">
    <source>
        <dbReference type="ARBA" id="ARBA00022692"/>
    </source>
</evidence>
<comment type="subcellular location">
    <subcellularLocation>
        <location evidence="7">Cell inner membrane</location>
        <topology evidence="7">Single-pass type III membrane protein</topology>
    </subcellularLocation>
</comment>
<comment type="subunit">
    <text evidence="7">Homodimer.</text>
</comment>
<accession>A0A378J2V3</accession>
<dbReference type="Pfam" id="PF05099">
    <property type="entry name" value="TerB"/>
    <property type="match status" value="1"/>
</dbReference>
<dbReference type="NCBIfam" id="NF006948">
    <property type="entry name" value="PRK09430.1"/>
    <property type="match status" value="1"/>
</dbReference>
<dbReference type="GO" id="GO:0051087">
    <property type="term" value="F:protein-folding chaperone binding"/>
    <property type="evidence" value="ECO:0007669"/>
    <property type="project" value="InterPro"/>
</dbReference>
<comment type="function">
    <text evidence="7">Regulatory DnaK co-chaperone. Direct interaction between DnaK and DjlA is needed for the induction of the wcaABCDE operon, involved in the synthesis of a colanic acid polysaccharide capsule, possibly through activation of the RcsB/RcsC phosphotransfer signaling pathway. The colanic acid capsule may help the bacterium survive conditions outside the host.</text>
</comment>
<keyword evidence="2 7" id="KW-0997">Cell inner membrane</keyword>
<feature type="transmembrane region" description="Helical" evidence="9">
    <location>
        <begin position="23"/>
        <end position="48"/>
    </location>
</feature>
<feature type="domain" description="J" evidence="10">
    <location>
        <begin position="228"/>
        <end position="292"/>
    </location>
</feature>
<feature type="topological domain" description="Cytoplasmic" evidence="7">
    <location>
        <begin position="47"/>
        <end position="293"/>
    </location>
</feature>
<dbReference type="Gene3D" id="1.10.287.110">
    <property type="entry name" value="DnaJ domain"/>
    <property type="match status" value="1"/>
</dbReference>
<dbReference type="EMBL" id="UGOA01000001">
    <property type="protein sequence ID" value="STX41257.1"/>
    <property type="molecule type" value="Genomic_DNA"/>
</dbReference>
<evidence type="ECO:0000256" key="1">
    <source>
        <dbReference type="ARBA" id="ARBA00022475"/>
    </source>
</evidence>
<dbReference type="Proteomes" id="UP000254677">
    <property type="component" value="Unassembled WGS sequence"/>
</dbReference>
<dbReference type="HAMAP" id="MF_01153">
    <property type="entry name" value="DjlA"/>
    <property type="match status" value="1"/>
</dbReference>
<dbReference type="InterPro" id="IPR050817">
    <property type="entry name" value="DjlA_DnaK_co-chaperone"/>
</dbReference>
<dbReference type="InterPro" id="IPR001623">
    <property type="entry name" value="DnaJ_domain"/>
</dbReference>
<dbReference type="SUPFAM" id="SSF158682">
    <property type="entry name" value="TerB-like"/>
    <property type="match status" value="1"/>
</dbReference>
<dbReference type="GO" id="GO:0005886">
    <property type="term" value="C:plasma membrane"/>
    <property type="evidence" value="ECO:0007669"/>
    <property type="project" value="UniProtKB-SubCell"/>
</dbReference>
<keyword evidence="3 7" id="KW-0812">Transmembrane</keyword>
<dbReference type="Gene3D" id="1.10.3680.10">
    <property type="entry name" value="TerB-like"/>
    <property type="match status" value="1"/>
</dbReference>
<organism evidence="11 12">
    <name type="scientific">Legionella donaldsonii</name>
    <dbReference type="NCBI Taxonomy" id="45060"/>
    <lineage>
        <taxon>Bacteria</taxon>
        <taxon>Pseudomonadati</taxon>
        <taxon>Pseudomonadota</taxon>
        <taxon>Gammaproteobacteria</taxon>
        <taxon>Legionellales</taxon>
        <taxon>Legionellaceae</taxon>
        <taxon>Legionella</taxon>
    </lineage>
</organism>
<dbReference type="SMART" id="SM00271">
    <property type="entry name" value="DnaJ"/>
    <property type="match status" value="1"/>
</dbReference>
<evidence type="ECO:0000256" key="6">
    <source>
        <dbReference type="ARBA" id="ARBA00023186"/>
    </source>
</evidence>
<dbReference type="SUPFAM" id="SSF46565">
    <property type="entry name" value="Chaperone J-domain"/>
    <property type="match status" value="1"/>
</dbReference>
<reference evidence="11 12" key="1">
    <citation type="submission" date="2018-06" db="EMBL/GenBank/DDBJ databases">
        <authorList>
            <consortium name="Pathogen Informatics"/>
            <person name="Doyle S."/>
        </authorList>
    </citation>
    <scope>NUCLEOTIDE SEQUENCE [LARGE SCALE GENOMIC DNA]</scope>
    <source>
        <strain evidence="11 12">NCTC13292</strain>
    </source>
</reference>
<keyword evidence="5 7" id="KW-0472">Membrane</keyword>
<dbReference type="InterPro" id="IPR029024">
    <property type="entry name" value="TerB-like"/>
</dbReference>
<feature type="topological domain" description="Periplasmic" evidence="7">
    <location>
        <begin position="1"/>
        <end position="22"/>
    </location>
</feature>
<dbReference type="CDD" id="cd07316">
    <property type="entry name" value="terB_like_DjlA"/>
    <property type="match status" value="1"/>
</dbReference>
<keyword evidence="1 7" id="KW-1003">Cell membrane</keyword>
<evidence type="ECO:0000259" key="10">
    <source>
        <dbReference type="PROSITE" id="PS50076"/>
    </source>
</evidence>
<name>A0A378J2V3_9GAMM</name>
<keyword evidence="11" id="KW-0346">Stress response</keyword>
<dbReference type="Pfam" id="PF00226">
    <property type="entry name" value="DnaJ"/>
    <property type="match status" value="1"/>
</dbReference>